<evidence type="ECO:0000313" key="2">
    <source>
        <dbReference type="EMBL" id="CAA6812735.1"/>
    </source>
</evidence>
<feature type="signal peptide" evidence="1">
    <location>
        <begin position="1"/>
        <end position="22"/>
    </location>
</feature>
<dbReference type="AlphaFoldDB" id="A0A6S6T3A7"/>
<sequence length="127" mass="13603">MKNNILIKCLLVGVVSSVGALADMTVEKSVEMLTLTSTIDGTVVAKIVGPDDKVIVNEKYEGNTFSWTPSGADGAYRYDVRVIPKATDIVPVEGEEEISEVDTSIKSDYAGGSVEVTDGQMITKEEE</sequence>
<name>A0A6S6T3A7_9BACT</name>
<gene>
    <name evidence="2" type="ORF">HELGO_WM318</name>
</gene>
<keyword evidence="1" id="KW-0732">Signal</keyword>
<organism evidence="2">
    <name type="scientific">uncultured Sulfurovum sp</name>
    <dbReference type="NCBI Taxonomy" id="269237"/>
    <lineage>
        <taxon>Bacteria</taxon>
        <taxon>Pseudomonadati</taxon>
        <taxon>Campylobacterota</taxon>
        <taxon>Epsilonproteobacteria</taxon>
        <taxon>Campylobacterales</taxon>
        <taxon>Sulfurovaceae</taxon>
        <taxon>Sulfurovum</taxon>
        <taxon>environmental samples</taxon>
    </lineage>
</organism>
<evidence type="ECO:0000256" key="1">
    <source>
        <dbReference type="SAM" id="SignalP"/>
    </source>
</evidence>
<accession>A0A6S6T3A7</accession>
<reference evidence="2" key="1">
    <citation type="submission" date="2020-01" db="EMBL/GenBank/DDBJ databases">
        <authorList>
            <person name="Meier V. D."/>
            <person name="Meier V D."/>
        </authorList>
    </citation>
    <scope>NUCLEOTIDE SEQUENCE</scope>
    <source>
        <strain evidence="2">HLG_WM_MAG_01</strain>
    </source>
</reference>
<proteinExistence type="predicted"/>
<dbReference type="EMBL" id="CACVAS010000058">
    <property type="protein sequence ID" value="CAA6812735.1"/>
    <property type="molecule type" value="Genomic_DNA"/>
</dbReference>
<protein>
    <submittedName>
        <fullName evidence="2">Uncharacterized protein</fullName>
    </submittedName>
</protein>
<feature type="chain" id="PRO_5028096181" evidence="1">
    <location>
        <begin position="23"/>
        <end position="127"/>
    </location>
</feature>